<evidence type="ECO:0000256" key="1">
    <source>
        <dbReference type="ARBA" id="ARBA00004651"/>
    </source>
</evidence>
<dbReference type="GO" id="GO:0055091">
    <property type="term" value="P:phospholipid homeostasis"/>
    <property type="evidence" value="ECO:0007669"/>
    <property type="project" value="TreeGrafter"/>
</dbReference>
<dbReference type="EMBL" id="LT960614">
    <property type="protein sequence ID" value="SON53565.1"/>
    <property type="molecule type" value="Genomic_DNA"/>
</dbReference>
<organism evidence="8 9">
    <name type="scientific">Hartmannibacter diazotrophicus</name>
    <dbReference type="NCBI Taxonomy" id="1482074"/>
    <lineage>
        <taxon>Bacteria</taxon>
        <taxon>Pseudomonadati</taxon>
        <taxon>Pseudomonadota</taxon>
        <taxon>Alphaproteobacteria</taxon>
        <taxon>Hyphomicrobiales</taxon>
        <taxon>Pleomorphomonadaceae</taxon>
        <taxon>Hartmannibacter</taxon>
    </lineage>
</organism>
<dbReference type="NCBIfam" id="NF033480">
    <property type="entry name" value="bifunc_MprF"/>
    <property type="match status" value="1"/>
</dbReference>
<dbReference type="GO" id="GO:0050071">
    <property type="term" value="F:phosphatidylglycerol lysyltransferase activity"/>
    <property type="evidence" value="ECO:0007669"/>
    <property type="project" value="UniProtKB-EC"/>
</dbReference>
<dbReference type="PANTHER" id="PTHR34697">
    <property type="entry name" value="PHOSPHATIDYLGLYCEROL LYSYLTRANSFERASE"/>
    <property type="match status" value="1"/>
</dbReference>
<keyword evidence="8" id="KW-0808">Transferase</keyword>
<dbReference type="RefSeq" id="WP_245884082.1">
    <property type="nucleotide sequence ID" value="NZ_LT960614.1"/>
</dbReference>
<feature type="transmembrane region" description="Helical" evidence="6">
    <location>
        <begin position="434"/>
        <end position="452"/>
    </location>
</feature>
<reference evidence="9" key="1">
    <citation type="submission" date="2017-09" db="EMBL/GenBank/DDBJ databases">
        <title>Genome sequence of Nannocystis excedens DSM 71.</title>
        <authorList>
            <person name="Blom J."/>
        </authorList>
    </citation>
    <scope>NUCLEOTIDE SEQUENCE [LARGE SCALE GENOMIC DNA]</scope>
    <source>
        <strain evidence="9">type strain: E19</strain>
    </source>
</reference>
<feature type="transmembrane region" description="Helical" evidence="6">
    <location>
        <begin position="27"/>
        <end position="52"/>
    </location>
</feature>
<dbReference type="PANTHER" id="PTHR34697:SF2">
    <property type="entry name" value="PHOSPHATIDYLGLYCEROL LYSYLTRANSFERASE"/>
    <property type="match status" value="1"/>
</dbReference>
<dbReference type="AlphaFoldDB" id="A0A2C9D236"/>
<feature type="transmembrane region" description="Helical" evidence="6">
    <location>
        <begin position="104"/>
        <end position="123"/>
    </location>
</feature>
<gene>
    <name evidence="8" type="primary">mprF</name>
    <name evidence="8" type="ORF">HDIA_0024</name>
</gene>
<dbReference type="Proteomes" id="UP000223606">
    <property type="component" value="Chromosome 1"/>
</dbReference>
<keyword evidence="5 6" id="KW-0472">Membrane</keyword>
<dbReference type="InterPro" id="IPR051211">
    <property type="entry name" value="PG_lysyltransferase"/>
</dbReference>
<dbReference type="InterPro" id="IPR016181">
    <property type="entry name" value="Acyl_CoA_acyltransferase"/>
</dbReference>
<dbReference type="InterPro" id="IPR024320">
    <property type="entry name" value="LPG_synthase_C"/>
</dbReference>
<feature type="transmembrane region" description="Helical" evidence="6">
    <location>
        <begin position="221"/>
        <end position="241"/>
    </location>
</feature>
<feature type="transmembrane region" description="Helical" evidence="6">
    <location>
        <begin position="464"/>
        <end position="486"/>
    </location>
</feature>
<keyword evidence="8" id="KW-0012">Acyltransferase</keyword>
<evidence type="ECO:0000256" key="5">
    <source>
        <dbReference type="ARBA" id="ARBA00023136"/>
    </source>
</evidence>
<dbReference type="KEGG" id="hdi:HDIA_0024"/>
<proteinExistence type="predicted"/>
<feature type="transmembrane region" description="Helical" evidence="6">
    <location>
        <begin position="144"/>
        <end position="168"/>
    </location>
</feature>
<feature type="transmembrane region" description="Helical" evidence="6">
    <location>
        <begin position="247"/>
        <end position="265"/>
    </location>
</feature>
<evidence type="ECO:0000259" key="7">
    <source>
        <dbReference type="Pfam" id="PF09924"/>
    </source>
</evidence>
<feature type="transmembrane region" description="Helical" evidence="6">
    <location>
        <begin position="300"/>
        <end position="320"/>
    </location>
</feature>
<feature type="transmembrane region" description="Helical" evidence="6">
    <location>
        <begin position="64"/>
        <end position="84"/>
    </location>
</feature>
<keyword evidence="2" id="KW-1003">Cell membrane</keyword>
<evidence type="ECO:0000256" key="6">
    <source>
        <dbReference type="SAM" id="Phobius"/>
    </source>
</evidence>
<evidence type="ECO:0000313" key="9">
    <source>
        <dbReference type="Proteomes" id="UP000223606"/>
    </source>
</evidence>
<feature type="transmembrane region" description="Helical" evidence="6">
    <location>
        <begin position="410"/>
        <end position="428"/>
    </location>
</feature>
<feature type="transmembrane region" description="Helical" evidence="6">
    <location>
        <begin position="340"/>
        <end position="365"/>
    </location>
</feature>
<keyword evidence="3 6" id="KW-0812">Transmembrane</keyword>
<dbReference type="EC" id="2.3.2.3" evidence="8"/>
<name>A0A2C9D236_9HYPH</name>
<keyword evidence="4 6" id="KW-1133">Transmembrane helix</keyword>
<feature type="domain" description="Phosphatidylglycerol lysyltransferase C-terminal" evidence="7">
    <location>
        <begin position="549"/>
        <end position="836"/>
    </location>
</feature>
<evidence type="ECO:0000313" key="8">
    <source>
        <dbReference type="EMBL" id="SON53565.1"/>
    </source>
</evidence>
<evidence type="ECO:0000256" key="2">
    <source>
        <dbReference type="ARBA" id="ARBA00022475"/>
    </source>
</evidence>
<dbReference type="GO" id="GO:0005886">
    <property type="term" value="C:plasma membrane"/>
    <property type="evidence" value="ECO:0007669"/>
    <property type="project" value="UniProtKB-SubCell"/>
</dbReference>
<dbReference type="Pfam" id="PF09924">
    <property type="entry name" value="LPG_synthase_C"/>
    <property type="match status" value="1"/>
</dbReference>
<evidence type="ECO:0000256" key="3">
    <source>
        <dbReference type="ARBA" id="ARBA00022692"/>
    </source>
</evidence>
<evidence type="ECO:0000256" key="4">
    <source>
        <dbReference type="ARBA" id="ARBA00022989"/>
    </source>
</evidence>
<sequence length="882" mass="93649">MSSPSHDTSEPAPIVAGLHLPRLVPPLIGLVIAGLALFALEHLLAAVTLSDVTSALTTIAPQRIVLAILATTASFVALGLYDIVATRSVAPGKVPPHVAGAAGAAGYAVSNALGFPLLTGGALRWRIYAAEGLGAADIARIVTISWGALFTAIVTVISAALIIDPAGIRLWPWHDVRIEVAVGGVGLTLVAALLVFMATGPRRLRFGRLDLPLPEGASGSAYLAAGVADIIAAGAALYLLLPEGSTGSLAGFAVTYLVAILLGIASHAPGGLGVFEATIIGGLGLGETPEALAALLAYRLIYTFLPLVVAVAGIAVMELLHRFTGIEIAGRAVGRVLKPVVPPAMATVVFLGGIVLLVSGSTPALTDRIDLLSDVVPLPFVEASHLAASLVGAALLVVARGLYLRMTRAYVAAVGLLAAGAVFSLGKGLDWEEALVLTLTCAVLLVFRRAFYRRPREGAFHLSPRWLVMVTVTVAAITWLGFFAYREVDYQNALWWQFAFDSAVPRFLRTTVVLFAALALVGIDTLLVRRPERTPAPPVPEAVEALVAGSRDASAALALLGDKQFLVSRNSDAFVMYARSGGSLIALGDAVGNPEACVRLAWRFRELADQQGLRPIFYAVGAASLPRYLDMGLTALKLGEVARVDLQAFSLTGSARQELRYVDRRADKEGLALRVVPKDEVPAILPRLKVVSDEWLAAKGGTEKGFSLGSFDEDYLSAFDCAVLEKEGEIVAFANLWRGADKEEITIDLMRYVSGASKIIMDALFVKLMLAAKAEGYRWFNLGAAPLAGLVSHPLASRWNRLGALIYRRGGEVYHFEGLRAFKAKFLPEWTPHYLICPPGLDVPRALVDVTRLINSPRPRMKRAGGHPVKTTVTSRLMEVAL</sequence>
<accession>A0A2C9D236</accession>
<feature type="transmembrane region" description="Helical" evidence="6">
    <location>
        <begin position="180"/>
        <end position="200"/>
    </location>
</feature>
<feature type="transmembrane region" description="Helical" evidence="6">
    <location>
        <begin position="506"/>
        <end position="528"/>
    </location>
</feature>
<feature type="transmembrane region" description="Helical" evidence="6">
    <location>
        <begin position="385"/>
        <end position="403"/>
    </location>
</feature>
<keyword evidence="9" id="KW-1185">Reference proteome</keyword>
<comment type="subcellular location">
    <subcellularLocation>
        <location evidence="1">Cell membrane</location>
        <topology evidence="1">Multi-pass membrane protein</topology>
    </subcellularLocation>
</comment>
<protein>
    <submittedName>
        <fullName evidence="8">Phosphatidylglycerol lysyltransferase</fullName>
        <ecNumber evidence="8">2.3.2.3</ecNumber>
    </submittedName>
</protein>
<dbReference type="SUPFAM" id="SSF55729">
    <property type="entry name" value="Acyl-CoA N-acyltransferases (Nat)"/>
    <property type="match status" value="1"/>
</dbReference>